<sequence>MQKPPQYSTDKTTLDGETKQVKITKGNKNLKACPVFDNLVLSAKGSEYLDDINSRLKLGSWLTRFLGIGGVATVFIGGTTLNAEVAVKSTDWIMLAEGMRDVSKITRRKVEDIAGMAVIDLQNDGASNDEIKFFRSIYDGCIP</sequence>
<dbReference type="EMBL" id="JAGBKN010000051">
    <property type="protein sequence ID" value="MBO1518016.1"/>
    <property type="molecule type" value="Genomic_DNA"/>
</dbReference>
<evidence type="ECO:0000313" key="2">
    <source>
        <dbReference type="Proteomes" id="UP000664161"/>
    </source>
</evidence>
<comment type="caution">
    <text evidence="1">The sequence shown here is derived from an EMBL/GenBank/DDBJ whole genome shotgun (WGS) entry which is preliminary data.</text>
</comment>
<dbReference type="AlphaFoldDB" id="A0AAW4IS89"/>
<organism evidence="1 2">
    <name type="scientific">Psychrobacter halodurans</name>
    <dbReference type="NCBI Taxonomy" id="2818439"/>
    <lineage>
        <taxon>Bacteria</taxon>
        <taxon>Pseudomonadati</taxon>
        <taxon>Pseudomonadota</taxon>
        <taxon>Gammaproteobacteria</taxon>
        <taxon>Moraxellales</taxon>
        <taxon>Moraxellaceae</taxon>
        <taxon>Psychrobacter</taxon>
    </lineage>
</organism>
<evidence type="ECO:0000313" key="1">
    <source>
        <dbReference type="EMBL" id="MBO1518016.1"/>
    </source>
</evidence>
<keyword evidence="2" id="KW-1185">Reference proteome</keyword>
<proteinExistence type="predicted"/>
<dbReference type="RefSeq" id="WP_207970352.1">
    <property type="nucleotide sequence ID" value="NZ_JAGBKN010000051.1"/>
</dbReference>
<name>A0AAW4IS89_9GAMM</name>
<dbReference type="Proteomes" id="UP000664161">
    <property type="component" value="Unassembled WGS sequence"/>
</dbReference>
<protein>
    <submittedName>
        <fullName evidence="1">Uncharacterized protein</fullName>
    </submittedName>
</protein>
<reference evidence="1 2" key="1">
    <citation type="submission" date="2021-03" db="EMBL/GenBank/DDBJ databases">
        <authorList>
            <person name="Shang D.-D."/>
            <person name="Du Z.-J."/>
            <person name="Chen G.-J."/>
        </authorList>
    </citation>
    <scope>NUCLEOTIDE SEQUENCE [LARGE SCALE GENOMIC DNA]</scope>
    <source>
        <strain evidence="1 2">F2608</strain>
    </source>
</reference>
<gene>
    <name evidence="1" type="ORF">J3491_11850</name>
</gene>
<accession>A0AAW4IS89</accession>